<comment type="caution">
    <text evidence="2">The sequence shown here is derived from an EMBL/GenBank/DDBJ whole genome shotgun (WGS) entry which is preliminary data.</text>
</comment>
<evidence type="ECO:0000313" key="3">
    <source>
        <dbReference type="Proteomes" id="UP000737018"/>
    </source>
</evidence>
<feature type="compositionally biased region" description="Basic and acidic residues" evidence="1">
    <location>
        <begin position="90"/>
        <end position="99"/>
    </location>
</feature>
<feature type="compositionally biased region" description="Polar residues" evidence="1">
    <location>
        <begin position="152"/>
        <end position="168"/>
    </location>
</feature>
<protein>
    <recommendedName>
        <fullName evidence="4">Protein TSSC4</fullName>
    </recommendedName>
</protein>
<reference evidence="2" key="1">
    <citation type="submission" date="2020-03" db="EMBL/GenBank/DDBJ databases">
        <title>Castanea mollissima Vanexum genome sequencing.</title>
        <authorList>
            <person name="Staton M."/>
        </authorList>
    </citation>
    <scope>NUCLEOTIDE SEQUENCE</scope>
    <source>
        <tissue evidence="2">Leaf</tissue>
    </source>
</reference>
<proteinExistence type="predicted"/>
<dbReference type="InterPro" id="IPR029338">
    <property type="entry name" value="TSSC4"/>
</dbReference>
<evidence type="ECO:0000256" key="1">
    <source>
        <dbReference type="SAM" id="MobiDB-lite"/>
    </source>
</evidence>
<dbReference type="Pfam" id="PF15264">
    <property type="entry name" value="TSSC4"/>
    <property type="match status" value="1"/>
</dbReference>
<dbReference type="OrthoDB" id="1906282at2759"/>
<evidence type="ECO:0008006" key="4">
    <source>
        <dbReference type="Google" id="ProtNLM"/>
    </source>
</evidence>
<feature type="compositionally biased region" description="Low complexity" evidence="1">
    <location>
        <begin position="21"/>
        <end position="31"/>
    </location>
</feature>
<feature type="region of interest" description="Disordered" evidence="1">
    <location>
        <begin position="21"/>
        <end position="133"/>
    </location>
</feature>
<dbReference type="PANTHER" id="PTHR13445:SF5">
    <property type="entry name" value="PROTEIN TSSC4"/>
    <property type="match status" value="1"/>
</dbReference>
<evidence type="ECO:0000313" key="2">
    <source>
        <dbReference type="EMBL" id="KAF3966898.1"/>
    </source>
</evidence>
<accession>A0A8J4VNM5</accession>
<gene>
    <name evidence="2" type="ORF">CMV_009037</name>
</gene>
<sequence length="425" mass="47701">MASSESVDDSFRARVEKVFGSLASSKSSPWSLTDGEVERREWRRDSNDTRDRDDTPCSSAFDECFKKDQRASRRKLRRELDDQNDDADEQPDRSFRGGDADIDEWEIRSSIGLDPTLDREEEEDEFDKVAIGRENAGDRLFMGDVSDHGSYLNSHNVLTNSLHGTSTAKDPRANHLAAKIRLKEDEDEAEGQKYNSGVAHDSEVKGLHVETSEDCKQLRSILKRKDNNTVFKPQKRVRFDPSVGSVFEEEEEKTMAASLMEPTVSDDGTLEDQNASRLPDYLLNPSKYTRYSFDSTSEFDEESNAQAYMDFINLVNKSKPPESRLEPADTSADLSKSVIFIPKKKTSDAKAASDSGVLNQNMEEDRKQFLCRAGFLVGIAAGEAQHEVSAMEEDESQTNAADGSAGFQKSGRRYRTKSRSDDDDS</sequence>
<organism evidence="2 3">
    <name type="scientific">Castanea mollissima</name>
    <name type="common">Chinese chestnut</name>
    <dbReference type="NCBI Taxonomy" id="60419"/>
    <lineage>
        <taxon>Eukaryota</taxon>
        <taxon>Viridiplantae</taxon>
        <taxon>Streptophyta</taxon>
        <taxon>Embryophyta</taxon>
        <taxon>Tracheophyta</taxon>
        <taxon>Spermatophyta</taxon>
        <taxon>Magnoliopsida</taxon>
        <taxon>eudicotyledons</taxon>
        <taxon>Gunneridae</taxon>
        <taxon>Pentapetalae</taxon>
        <taxon>rosids</taxon>
        <taxon>fabids</taxon>
        <taxon>Fagales</taxon>
        <taxon>Fagaceae</taxon>
        <taxon>Castanea</taxon>
    </lineage>
</organism>
<dbReference type="PANTHER" id="PTHR13445">
    <property type="entry name" value="TUMOR SUPPRESSING SUBTRANSFERABLE CANDIDATE 4 TSSC4"/>
    <property type="match status" value="1"/>
</dbReference>
<feature type="region of interest" description="Disordered" evidence="1">
    <location>
        <begin position="387"/>
        <end position="425"/>
    </location>
</feature>
<dbReference type="AlphaFoldDB" id="A0A8J4VNM5"/>
<feature type="region of interest" description="Disordered" evidence="1">
    <location>
        <begin position="152"/>
        <end position="173"/>
    </location>
</feature>
<name>A0A8J4VNM5_9ROSI</name>
<dbReference type="EMBL" id="JRKL02000975">
    <property type="protein sequence ID" value="KAF3966898.1"/>
    <property type="molecule type" value="Genomic_DNA"/>
</dbReference>
<keyword evidence="3" id="KW-1185">Reference proteome</keyword>
<feature type="compositionally biased region" description="Basic and acidic residues" evidence="1">
    <location>
        <begin position="36"/>
        <end position="55"/>
    </location>
</feature>
<dbReference type="Proteomes" id="UP000737018">
    <property type="component" value="Unassembled WGS sequence"/>
</dbReference>